<dbReference type="EnsemblPlants" id="Pp3c17_950V3.2">
    <property type="protein sequence ID" value="PAC:32908270.CDS.1"/>
    <property type="gene ID" value="Pp3c17_950"/>
</dbReference>
<dbReference type="InParanoid" id="A0A2K1J2A8"/>
<evidence type="ECO:0000313" key="3">
    <source>
        <dbReference type="Proteomes" id="UP000006727"/>
    </source>
</evidence>
<reference evidence="1 3" key="2">
    <citation type="journal article" date="2018" name="Plant J.">
        <title>The Physcomitrella patens chromosome-scale assembly reveals moss genome structure and evolution.</title>
        <authorList>
            <person name="Lang D."/>
            <person name="Ullrich K.K."/>
            <person name="Murat F."/>
            <person name="Fuchs J."/>
            <person name="Jenkins J."/>
            <person name="Haas F.B."/>
            <person name="Piednoel M."/>
            <person name="Gundlach H."/>
            <person name="Van Bel M."/>
            <person name="Meyberg R."/>
            <person name="Vives C."/>
            <person name="Morata J."/>
            <person name="Symeonidi A."/>
            <person name="Hiss M."/>
            <person name="Muchero W."/>
            <person name="Kamisugi Y."/>
            <person name="Saleh O."/>
            <person name="Blanc G."/>
            <person name="Decker E.L."/>
            <person name="van Gessel N."/>
            <person name="Grimwood J."/>
            <person name="Hayes R.D."/>
            <person name="Graham S.W."/>
            <person name="Gunter L.E."/>
            <person name="McDaniel S.F."/>
            <person name="Hoernstein S.N.W."/>
            <person name="Larsson A."/>
            <person name="Li F.W."/>
            <person name="Perroud P.F."/>
            <person name="Phillips J."/>
            <person name="Ranjan P."/>
            <person name="Rokshar D.S."/>
            <person name="Rothfels C.J."/>
            <person name="Schneider L."/>
            <person name="Shu S."/>
            <person name="Stevenson D.W."/>
            <person name="Thummler F."/>
            <person name="Tillich M."/>
            <person name="Villarreal Aguilar J.C."/>
            <person name="Widiez T."/>
            <person name="Wong G.K."/>
            <person name="Wymore A."/>
            <person name="Zhang Y."/>
            <person name="Zimmer A.D."/>
            <person name="Quatrano R.S."/>
            <person name="Mayer K.F.X."/>
            <person name="Goodstein D."/>
            <person name="Casacuberta J.M."/>
            <person name="Vandepoele K."/>
            <person name="Reski R."/>
            <person name="Cuming A.C."/>
            <person name="Tuskan G.A."/>
            <person name="Maumus F."/>
            <person name="Salse J."/>
            <person name="Schmutz J."/>
            <person name="Rensing S.A."/>
        </authorList>
    </citation>
    <scope>NUCLEOTIDE SEQUENCE [LARGE SCALE GENOMIC DNA]</scope>
    <source>
        <strain evidence="2 3">cv. Gransden 2004</strain>
    </source>
</reference>
<dbReference type="Proteomes" id="UP000006727">
    <property type="component" value="Chromosome 17"/>
</dbReference>
<name>A0A2K1J2A8_PHYPA</name>
<dbReference type="Gramene" id="Pp3c17_950V3.2">
    <property type="protein sequence ID" value="PAC:32908270.CDS.1"/>
    <property type="gene ID" value="Pp3c17_950"/>
</dbReference>
<protein>
    <submittedName>
        <fullName evidence="1 2">Uncharacterized protein</fullName>
    </submittedName>
</protein>
<reference evidence="2" key="3">
    <citation type="submission" date="2020-12" db="UniProtKB">
        <authorList>
            <consortium name="EnsemblPlants"/>
        </authorList>
    </citation>
    <scope>IDENTIFICATION</scope>
</reference>
<dbReference type="EMBL" id="ABEU02000017">
    <property type="protein sequence ID" value="PNR35662.1"/>
    <property type="molecule type" value="Genomic_DNA"/>
</dbReference>
<accession>A0A2K1J2A8</accession>
<organism evidence="1">
    <name type="scientific">Physcomitrium patens</name>
    <name type="common">Spreading-leaved earth moss</name>
    <name type="synonym">Physcomitrella patens</name>
    <dbReference type="NCBI Taxonomy" id="3218"/>
    <lineage>
        <taxon>Eukaryota</taxon>
        <taxon>Viridiplantae</taxon>
        <taxon>Streptophyta</taxon>
        <taxon>Embryophyta</taxon>
        <taxon>Bryophyta</taxon>
        <taxon>Bryophytina</taxon>
        <taxon>Bryopsida</taxon>
        <taxon>Funariidae</taxon>
        <taxon>Funariales</taxon>
        <taxon>Funariaceae</taxon>
        <taxon>Physcomitrium</taxon>
    </lineage>
</organism>
<dbReference type="Gramene" id="Pp3c17_950V3.1">
    <property type="protein sequence ID" value="PAC:32908269.CDS.1"/>
    <property type="gene ID" value="Pp3c17_950"/>
</dbReference>
<proteinExistence type="predicted"/>
<evidence type="ECO:0000313" key="2">
    <source>
        <dbReference type="EnsemblPlants" id="PAC:32908269.CDS.1"/>
    </source>
</evidence>
<reference evidence="1 3" key="1">
    <citation type="journal article" date="2008" name="Science">
        <title>The Physcomitrella genome reveals evolutionary insights into the conquest of land by plants.</title>
        <authorList>
            <person name="Rensing S."/>
            <person name="Lang D."/>
            <person name="Zimmer A."/>
            <person name="Terry A."/>
            <person name="Salamov A."/>
            <person name="Shapiro H."/>
            <person name="Nishiyama T."/>
            <person name="Perroud P.-F."/>
            <person name="Lindquist E."/>
            <person name="Kamisugi Y."/>
            <person name="Tanahashi T."/>
            <person name="Sakakibara K."/>
            <person name="Fujita T."/>
            <person name="Oishi K."/>
            <person name="Shin-I T."/>
            <person name="Kuroki Y."/>
            <person name="Toyoda A."/>
            <person name="Suzuki Y."/>
            <person name="Hashimoto A."/>
            <person name="Yamaguchi K."/>
            <person name="Sugano A."/>
            <person name="Kohara Y."/>
            <person name="Fujiyama A."/>
            <person name="Anterola A."/>
            <person name="Aoki S."/>
            <person name="Ashton N."/>
            <person name="Barbazuk W.B."/>
            <person name="Barker E."/>
            <person name="Bennetzen J."/>
            <person name="Bezanilla M."/>
            <person name="Blankenship R."/>
            <person name="Cho S.H."/>
            <person name="Dutcher S."/>
            <person name="Estelle M."/>
            <person name="Fawcett J.A."/>
            <person name="Gundlach H."/>
            <person name="Hanada K."/>
            <person name="Heyl A."/>
            <person name="Hicks K.A."/>
            <person name="Hugh J."/>
            <person name="Lohr M."/>
            <person name="Mayer K."/>
            <person name="Melkozernov A."/>
            <person name="Murata T."/>
            <person name="Nelson D."/>
            <person name="Pils B."/>
            <person name="Prigge M."/>
            <person name="Reiss B."/>
            <person name="Renner T."/>
            <person name="Rombauts S."/>
            <person name="Rushton P."/>
            <person name="Sanderfoot A."/>
            <person name="Schween G."/>
            <person name="Shiu S.-H."/>
            <person name="Stueber K."/>
            <person name="Theodoulou F.L."/>
            <person name="Tu H."/>
            <person name="Van de Peer Y."/>
            <person name="Verrier P.J."/>
            <person name="Waters E."/>
            <person name="Wood A."/>
            <person name="Yang L."/>
            <person name="Cove D."/>
            <person name="Cuming A."/>
            <person name="Hasebe M."/>
            <person name="Lucas S."/>
            <person name="Mishler D.B."/>
            <person name="Reski R."/>
            <person name="Grigoriev I."/>
            <person name="Quatrano R.S."/>
            <person name="Boore J.L."/>
        </authorList>
    </citation>
    <scope>NUCLEOTIDE SEQUENCE [LARGE SCALE GENOMIC DNA]</scope>
    <source>
        <strain evidence="2 3">cv. Gransden 2004</strain>
    </source>
</reference>
<dbReference type="AlphaFoldDB" id="A0A2K1J2A8"/>
<sequence length="56" mass="6001">MTIPTAKSLTASHVGDFDKKGSVRGAVEQALVCIGTPEHVVGRLPQVYPLIPRLVF</sequence>
<keyword evidence="3" id="KW-1185">Reference proteome</keyword>
<evidence type="ECO:0000313" key="1">
    <source>
        <dbReference type="EMBL" id="PNR35662.1"/>
    </source>
</evidence>
<gene>
    <name evidence="1" type="ORF">PHYPA_021512</name>
</gene>
<dbReference type="EnsemblPlants" id="Pp3c17_950V3.1">
    <property type="protein sequence ID" value="PAC:32908269.CDS.1"/>
    <property type="gene ID" value="Pp3c17_950"/>
</dbReference>